<proteinExistence type="predicted"/>
<accession>A0A4U5M8G6</accession>
<keyword evidence="1" id="KW-0175">Coiled coil</keyword>
<organism evidence="3 4">
    <name type="scientific">Steinernema carpocapsae</name>
    <name type="common">Entomopathogenic nematode</name>
    <dbReference type="NCBI Taxonomy" id="34508"/>
    <lineage>
        <taxon>Eukaryota</taxon>
        <taxon>Metazoa</taxon>
        <taxon>Ecdysozoa</taxon>
        <taxon>Nematoda</taxon>
        <taxon>Chromadorea</taxon>
        <taxon>Rhabditida</taxon>
        <taxon>Tylenchina</taxon>
        <taxon>Panagrolaimomorpha</taxon>
        <taxon>Strongyloidoidea</taxon>
        <taxon>Steinernematidae</taxon>
        <taxon>Steinernema</taxon>
    </lineage>
</organism>
<sequence>MSREKARHEDTEKARKDEISRLKNVLEQYRAGLVELRAKRLETAHKYQKTTVLLKAEMERRTKLESVALKLKEELQHVKKRVRGLPALVQAVKDLVKHLDGSEASLIIQRRIKKVASLLKAIQAARDNLESTSDEDEALLEPPKRREALRPEIFTEERPIEELMDALTTLTSAEGLEPAR</sequence>
<protein>
    <recommendedName>
        <fullName evidence="5">Lebercilin domain-containing protein</fullName>
    </recommendedName>
</protein>
<dbReference type="EMBL" id="AZBU02000009">
    <property type="protein sequence ID" value="TKR65162.1"/>
    <property type="molecule type" value="Genomic_DNA"/>
</dbReference>
<evidence type="ECO:0000256" key="1">
    <source>
        <dbReference type="SAM" id="Coils"/>
    </source>
</evidence>
<dbReference type="Proteomes" id="UP000298663">
    <property type="component" value="Unassembled WGS sequence"/>
</dbReference>
<comment type="caution">
    <text evidence="3">The sequence shown here is derived from an EMBL/GenBank/DDBJ whole genome shotgun (WGS) entry which is preliminary data.</text>
</comment>
<evidence type="ECO:0000313" key="4">
    <source>
        <dbReference type="Proteomes" id="UP000298663"/>
    </source>
</evidence>
<dbReference type="AlphaFoldDB" id="A0A4U5M8G6"/>
<keyword evidence="4" id="KW-1185">Reference proteome</keyword>
<evidence type="ECO:0000313" key="3">
    <source>
        <dbReference type="EMBL" id="TKR65162.1"/>
    </source>
</evidence>
<feature type="compositionally biased region" description="Basic and acidic residues" evidence="2">
    <location>
        <begin position="142"/>
        <end position="153"/>
    </location>
</feature>
<evidence type="ECO:0008006" key="5">
    <source>
        <dbReference type="Google" id="ProtNLM"/>
    </source>
</evidence>
<feature type="coiled-coil region" evidence="1">
    <location>
        <begin position="19"/>
        <end position="81"/>
    </location>
</feature>
<name>A0A4U5M8G6_STECR</name>
<reference evidence="3 4" key="1">
    <citation type="journal article" date="2015" name="Genome Biol.">
        <title>Comparative genomics of Steinernema reveals deeply conserved gene regulatory networks.</title>
        <authorList>
            <person name="Dillman A.R."/>
            <person name="Macchietto M."/>
            <person name="Porter C.F."/>
            <person name="Rogers A."/>
            <person name="Williams B."/>
            <person name="Antoshechkin I."/>
            <person name="Lee M.M."/>
            <person name="Goodwin Z."/>
            <person name="Lu X."/>
            <person name="Lewis E.E."/>
            <person name="Goodrich-Blair H."/>
            <person name="Stock S.P."/>
            <person name="Adams B.J."/>
            <person name="Sternberg P.W."/>
            <person name="Mortazavi A."/>
        </authorList>
    </citation>
    <scope>NUCLEOTIDE SEQUENCE [LARGE SCALE GENOMIC DNA]</scope>
    <source>
        <strain evidence="3 4">ALL</strain>
    </source>
</reference>
<gene>
    <name evidence="3" type="ORF">L596_025607</name>
</gene>
<evidence type="ECO:0000256" key="2">
    <source>
        <dbReference type="SAM" id="MobiDB-lite"/>
    </source>
</evidence>
<feature type="region of interest" description="Disordered" evidence="2">
    <location>
        <begin position="131"/>
        <end position="153"/>
    </location>
</feature>
<reference evidence="3 4" key="2">
    <citation type="journal article" date="2019" name="G3 (Bethesda)">
        <title>Hybrid Assembly of the Genome of the Entomopathogenic Nematode Steinernema carpocapsae Identifies the X-Chromosome.</title>
        <authorList>
            <person name="Serra L."/>
            <person name="Macchietto M."/>
            <person name="Macias-Munoz A."/>
            <person name="McGill C.J."/>
            <person name="Rodriguez I.M."/>
            <person name="Rodriguez B."/>
            <person name="Murad R."/>
            <person name="Mortazavi A."/>
        </authorList>
    </citation>
    <scope>NUCLEOTIDE SEQUENCE [LARGE SCALE GENOMIC DNA]</scope>
    <source>
        <strain evidence="3 4">ALL</strain>
    </source>
</reference>